<organism evidence="1 2">
    <name type="scientific">Thermoactinomyces intermedius</name>
    <dbReference type="NCBI Taxonomy" id="2024"/>
    <lineage>
        <taxon>Bacteria</taxon>
        <taxon>Bacillati</taxon>
        <taxon>Bacillota</taxon>
        <taxon>Bacilli</taxon>
        <taxon>Bacillales</taxon>
        <taxon>Thermoactinomycetaceae</taxon>
        <taxon>Thermoactinomyces</taxon>
    </lineage>
</organism>
<name>A0A8I1ABH5_THEIN</name>
<dbReference type="AlphaFoldDB" id="A0A8I1ABH5"/>
<dbReference type="RefSeq" id="WP_181732894.1">
    <property type="nucleotide sequence ID" value="NZ_JACEIR010000013.1"/>
</dbReference>
<sequence length="147" mass="17703">MEFEKKPEKGREFIKGLFFPRAWANPESHPKIGYFFSENIPEKQGDCIYLFEDRCRLGNNSIGLENQEKETEVVSFIYKNGQLARSCTTDENGRVISECFCDDDQLTYKFDYDEQGWIRKTFYDEKQQERGFLQWIRYFIHSLCYFF</sequence>
<evidence type="ECO:0000313" key="2">
    <source>
        <dbReference type="Proteomes" id="UP000633619"/>
    </source>
</evidence>
<protein>
    <submittedName>
        <fullName evidence="1">Uncharacterized protein</fullName>
    </submittedName>
</protein>
<dbReference type="EMBL" id="JAECVW010000011">
    <property type="protein sequence ID" value="MBH8596226.1"/>
    <property type="molecule type" value="Genomic_DNA"/>
</dbReference>
<reference evidence="1 2" key="1">
    <citation type="submission" date="2020-12" db="EMBL/GenBank/DDBJ databases">
        <title>WGS of Thermoactinomyces spp.</title>
        <authorList>
            <person name="Cheng K."/>
        </authorList>
    </citation>
    <scope>NUCLEOTIDE SEQUENCE [LARGE SCALE GENOMIC DNA]</scope>
    <source>
        <strain evidence="2">CICC 10671\DSM 43846</strain>
    </source>
</reference>
<dbReference type="Proteomes" id="UP000633619">
    <property type="component" value="Unassembled WGS sequence"/>
</dbReference>
<keyword evidence="2" id="KW-1185">Reference proteome</keyword>
<accession>A0A8I1ABH5</accession>
<proteinExistence type="predicted"/>
<comment type="caution">
    <text evidence="1">The sequence shown here is derived from an EMBL/GenBank/DDBJ whole genome shotgun (WGS) entry which is preliminary data.</text>
</comment>
<evidence type="ECO:0000313" key="1">
    <source>
        <dbReference type="EMBL" id="MBH8596226.1"/>
    </source>
</evidence>
<gene>
    <name evidence="1" type="ORF">I8U20_13035</name>
</gene>